<reference evidence="2 3" key="1">
    <citation type="submission" date="2024-01" db="EMBL/GenBank/DDBJ databases">
        <title>The genomes of 5 underutilized Papilionoideae crops provide insights into root nodulation and disease resistanc.</title>
        <authorList>
            <person name="Jiang F."/>
        </authorList>
    </citation>
    <scope>NUCLEOTIDE SEQUENCE [LARGE SCALE GENOMIC DNA]</scope>
    <source>
        <strain evidence="2">LVBAO_FW01</strain>
        <tissue evidence="2">Leaves</tissue>
    </source>
</reference>
<proteinExistence type="predicted"/>
<sequence length="96" mass="10076">MDSQPKVGEDVEDTKGKDAQVAEATKSFKDGKVGEAYEVGTTAEGDSMVGTTSDAKGLVVDANGKEDVNEGVDIVIEGNAEQGINVAKKMYGSNWY</sequence>
<feature type="region of interest" description="Disordered" evidence="1">
    <location>
        <begin position="1"/>
        <end position="23"/>
    </location>
</feature>
<gene>
    <name evidence="2" type="ORF">VNO77_19022</name>
</gene>
<name>A0AAN9LLY2_CANGL</name>
<organism evidence="2 3">
    <name type="scientific">Canavalia gladiata</name>
    <name type="common">Sword bean</name>
    <name type="synonym">Dolichos gladiatus</name>
    <dbReference type="NCBI Taxonomy" id="3824"/>
    <lineage>
        <taxon>Eukaryota</taxon>
        <taxon>Viridiplantae</taxon>
        <taxon>Streptophyta</taxon>
        <taxon>Embryophyta</taxon>
        <taxon>Tracheophyta</taxon>
        <taxon>Spermatophyta</taxon>
        <taxon>Magnoliopsida</taxon>
        <taxon>eudicotyledons</taxon>
        <taxon>Gunneridae</taxon>
        <taxon>Pentapetalae</taxon>
        <taxon>rosids</taxon>
        <taxon>fabids</taxon>
        <taxon>Fabales</taxon>
        <taxon>Fabaceae</taxon>
        <taxon>Papilionoideae</taxon>
        <taxon>50 kb inversion clade</taxon>
        <taxon>NPAAA clade</taxon>
        <taxon>indigoferoid/millettioid clade</taxon>
        <taxon>Phaseoleae</taxon>
        <taxon>Canavalia</taxon>
    </lineage>
</organism>
<evidence type="ECO:0000256" key="1">
    <source>
        <dbReference type="SAM" id="MobiDB-lite"/>
    </source>
</evidence>
<dbReference type="AlphaFoldDB" id="A0AAN9LLY2"/>
<keyword evidence="3" id="KW-1185">Reference proteome</keyword>
<feature type="compositionally biased region" description="Basic and acidic residues" evidence="1">
    <location>
        <begin position="7"/>
        <end position="23"/>
    </location>
</feature>
<dbReference type="EMBL" id="JAYMYQ010000004">
    <property type="protein sequence ID" value="KAK7338414.1"/>
    <property type="molecule type" value="Genomic_DNA"/>
</dbReference>
<dbReference type="Proteomes" id="UP001367508">
    <property type="component" value="Unassembled WGS sequence"/>
</dbReference>
<protein>
    <submittedName>
        <fullName evidence="2">Uncharacterized protein</fullName>
    </submittedName>
</protein>
<evidence type="ECO:0000313" key="2">
    <source>
        <dbReference type="EMBL" id="KAK7338414.1"/>
    </source>
</evidence>
<evidence type="ECO:0000313" key="3">
    <source>
        <dbReference type="Proteomes" id="UP001367508"/>
    </source>
</evidence>
<accession>A0AAN9LLY2</accession>
<comment type="caution">
    <text evidence="2">The sequence shown here is derived from an EMBL/GenBank/DDBJ whole genome shotgun (WGS) entry which is preliminary data.</text>
</comment>